<dbReference type="CDD" id="cd19907">
    <property type="entry name" value="DSRM_AtDRB-like_rpt1"/>
    <property type="match status" value="1"/>
</dbReference>
<feature type="compositionally biased region" description="Basic and acidic residues" evidence="4">
    <location>
        <begin position="185"/>
        <end position="194"/>
    </location>
</feature>
<dbReference type="CDD" id="cd19908">
    <property type="entry name" value="DSRM_AtDRB-like_rpt2"/>
    <property type="match status" value="1"/>
</dbReference>
<evidence type="ECO:0000256" key="4">
    <source>
        <dbReference type="SAM" id="MobiDB-lite"/>
    </source>
</evidence>
<keyword evidence="6" id="KW-1185">Reference proteome</keyword>
<accession>A0A6J0L7B4</accession>
<proteinExistence type="predicted"/>
<dbReference type="InterPro" id="IPR044450">
    <property type="entry name" value="AtDRB-like_DSRM_1"/>
</dbReference>
<dbReference type="GeneID" id="108827250"/>
<reference evidence="6" key="1">
    <citation type="journal article" date="2019" name="Database">
        <title>The radish genome database (RadishGD): an integrated information resource for radish genomics.</title>
        <authorList>
            <person name="Yu H.J."/>
            <person name="Baek S."/>
            <person name="Lee Y.J."/>
            <person name="Cho A."/>
            <person name="Mun J.H."/>
        </authorList>
    </citation>
    <scope>NUCLEOTIDE SEQUENCE [LARGE SCALE GENOMIC DNA]</scope>
    <source>
        <strain evidence="6">cv. WK10039</strain>
    </source>
</reference>
<evidence type="ECO:0000313" key="6">
    <source>
        <dbReference type="Proteomes" id="UP000504610"/>
    </source>
</evidence>
<dbReference type="Gene3D" id="3.30.160.20">
    <property type="match status" value="2"/>
</dbReference>
<dbReference type="Proteomes" id="UP000504610">
    <property type="component" value="Chromosome 9"/>
</dbReference>
<dbReference type="PANTHER" id="PTHR46031">
    <property type="match status" value="1"/>
</dbReference>
<dbReference type="AlphaFoldDB" id="A0A6J0L7B4"/>
<dbReference type="KEGG" id="rsz:108827250"/>
<name>A0A6J0L7B4_RAPSA</name>
<protein>
    <submittedName>
        <fullName evidence="7">Double-stranded RNA-binding protein 3</fullName>
    </submittedName>
</protein>
<evidence type="ECO:0000256" key="2">
    <source>
        <dbReference type="ARBA" id="ARBA00022884"/>
    </source>
</evidence>
<dbReference type="SMART" id="SM00358">
    <property type="entry name" value="DSRM"/>
    <property type="match status" value="2"/>
</dbReference>
<dbReference type="InterPro" id="IPR014720">
    <property type="entry name" value="dsRBD_dom"/>
</dbReference>
<dbReference type="FunFam" id="3.30.160.20:FF:000036">
    <property type="entry name" value="Double-stranded RNA-binding protein 2"/>
    <property type="match status" value="2"/>
</dbReference>
<evidence type="ECO:0000313" key="7">
    <source>
        <dbReference type="RefSeq" id="XP_018456115.1"/>
    </source>
</evidence>
<feature type="domain" description="DRBM" evidence="5">
    <location>
        <begin position="1"/>
        <end position="70"/>
    </location>
</feature>
<evidence type="ECO:0000256" key="3">
    <source>
        <dbReference type="PROSITE-ProRule" id="PRU00266"/>
    </source>
</evidence>
<dbReference type="Pfam" id="PF00035">
    <property type="entry name" value="dsrm"/>
    <property type="match status" value="2"/>
</dbReference>
<dbReference type="InterPro" id="IPR044451">
    <property type="entry name" value="AtDRB-like_DSRM_2"/>
</dbReference>
<feature type="domain" description="DRBM" evidence="5">
    <location>
        <begin position="87"/>
        <end position="155"/>
    </location>
</feature>
<sequence>MYKNQLQELAQRSCFNLPSYTCTREGPDHAPRFKACVNFNGEIFESPTYCSTLRQAEHSAAEVALIALSSKGPSKSLTARVLDETGIYKNLLQETAHRAGLDLPVYTSVRSGPGHIPTFSCTVKLAGMSFSGESAKTKKQAEKNAANAAWFSLRRMPSLDSPVEKRGEEKEREVVARVLSRFRPKEVRRREPNQSRRRTKDKTTTGDLMSEKLRLINPYTNEPSSSMKHHQTLPPRFRPSKFEEHAGIKESIDDSKTEMMISKSFPLPITNSISSSSMERNCYSKLLPFPEMFQKLAPAVNIRSVIPVCSAPPPKPNPIKHIT</sequence>
<dbReference type="PROSITE" id="PS50137">
    <property type="entry name" value="DS_RBD"/>
    <property type="match status" value="2"/>
</dbReference>
<evidence type="ECO:0000256" key="1">
    <source>
        <dbReference type="ARBA" id="ARBA00022737"/>
    </source>
</evidence>
<dbReference type="RefSeq" id="XP_018456115.1">
    <property type="nucleotide sequence ID" value="XM_018600613.2"/>
</dbReference>
<dbReference type="OrthoDB" id="5988181at2759"/>
<keyword evidence="1" id="KW-0677">Repeat</keyword>
<feature type="region of interest" description="Disordered" evidence="4">
    <location>
        <begin position="185"/>
        <end position="205"/>
    </location>
</feature>
<dbReference type="PANTHER" id="PTHR46031:SF15">
    <property type="entry name" value="DOUBLE-STRANDED RNA-BINDING PROTEIN 3"/>
    <property type="match status" value="1"/>
</dbReference>
<dbReference type="SUPFAM" id="SSF54768">
    <property type="entry name" value="dsRNA-binding domain-like"/>
    <property type="match status" value="2"/>
</dbReference>
<evidence type="ECO:0000259" key="5">
    <source>
        <dbReference type="PROSITE" id="PS50137"/>
    </source>
</evidence>
<gene>
    <name evidence="7" type="primary">LOC108827250</name>
</gene>
<organism evidence="6 7">
    <name type="scientific">Raphanus sativus</name>
    <name type="common">Radish</name>
    <name type="synonym">Raphanus raphanistrum var. sativus</name>
    <dbReference type="NCBI Taxonomy" id="3726"/>
    <lineage>
        <taxon>Eukaryota</taxon>
        <taxon>Viridiplantae</taxon>
        <taxon>Streptophyta</taxon>
        <taxon>Embryophyta</taxon>
        <taxon>Tracheophyta</taxon>
        <taxon>Spermatophyta</taxon>
        <taxon>Magnoliopsida</taxon>
        <taxon>eudicotyledons</taxon>
        <taxon>Gunneridae</taxon>
        <taxon>Pentapetalae</taxon>
        <taxon>rosids</taxon>
        <taxon>malvids</taxon>
        <taxon>Brassicales</taxon>
        <taxon>Brassicaceae</taxon>
        <taxon>Brassiceae</taxon>
        <taxon>Raphanus</taxon>
    </lineage>
</organism>
<keyword evidence="2 3" id="KW-0694">RNA-binding</keyword>
<dbReference type="GO" id="GO:0003725">
    <property type="term" value="F:double-stranded RNA binding"/>
    <property type="evidence" value="ECO:0007669"/>
    <property type="project" value="InterPro"/>
</dbReference>
<reference evidence="7" key="2">
    <citation type="submission" date="2025-08" db="UniProtKB">
        <authorList>
            <consortium name="RefSeq"/>
        </authorList>
    </citation>
    <scope>IDENTIFICATION</scope>
    <source>
        <tissue evidence="7">Leaf</tissue>
    </source>
</reference>